<evidence type="ECO:0000256" key="2">
    <source>
        <dbReference type="PROSITE-ProRule" id="PRU00335"/>
    </source>
</evidence>
<feature type="DNA-binding region" description="H-T-H motif" evidence="2">
    <location>
        <begin position="32"/>
        <end position="51"/>
    </location>
</feature>
<keyword evidence="5" id="KW-1185">Reference proteome</keyword>
<feature type="domain" description="HTH tetR-type" evidence="3">
    <location>
        <begin position="9"/>
        <end position="69"/>
    </location>
</feature>
<evidence type="ECO:0000256" key="1">
    <source>
        <dbReference type="ARBA" id="ARBA00023125"/>
    </source>
</evidence>
<dbReference type="InterPro" id="IPR050109">
    <property type="entry name" value="HTH-type_TetR-like_transc_reg"/>
</dbReference>
<dbReference type="GO" id="GO:0000976">
    <property type="term" value="F:transcription cis-regulatory region binding"/>
    <property type="evidence" value="ECO:0007669"/>
    <property type="project" value="TreeGrafter"/>
</dbReference>
<evidence type="ECO:0000313" key="5">
    <source>
        <dbReference type="Proteomes" id="UP000622552"/>
    </source>
</evidence>
<accession>A0A8J7GJB4</accession>
<reference evidence="4" key="1">
    <citation type="submission" date="2020-11" db="EMBL/GenBank/DDBJ databases">
        <title>Sequencing the genomes of 1000 actinobacteria strains.</title>
        <authorList>
            <person name="Klenk H.-P."/>
        </authorList>
    </citation>
    <scope>NUCLEOTIDE SEQUENCE</scope>
    <source>
        <strain evidence="4">DSM 45356</strain>
    </source>
</reference>
<evidence type="ECO:0000259" key="3">
    <source>
        <dbReference type="PROSITE" id="PS50977"/>
    </source>
</evidence>
<name>A0A8J7GJB4_9ACTN</name>
<dbReference type="PANTHER" id="PTHR30055:SF146">
    <property type="entry name" value="HTH-TYPE TRANSCRIPTIONAL DUAL REGULATOR CECR"/>
    <property type="match status" value="1"/>
</dbReference>
<dbReference type="RefSeq" id="WP_197004438.1">
    <property type="nucleotide sequence ID" value="NZ_BONS01000020.1"/>
</dbReference>
<dbReference type="PANTHER" id="PTHR30055">
    <property type="entry name" value="HTH-TYPE TRANSCRIPTIONAL REGULATOR RUTR"/>
    <property type="match status" value="1"/>
</dbReference>
<dbReference type="Gene3D" id="1.10.357.10">
    <property type="entry name" value="Tetracycline Repressor, domain 2"/>
    <property type="match status" value="1"/>
</dbReference>
<dbReference type="InterPro" id="IPR040611">
    <property type="entry name" value="AlkX_C"/>
</dbReference>
<sequence>MTYPQAARALLRDTLLDAVAEQLTDRAFGEITMAGVAAGAGVSRQTLYNEFGSRPALAQAYVMREVSRFLDGVERAVLAHADDPHAAVTAAFGVFLTTAADHPLLKSLITKDGNAELTALITTGGEPVLHTATAFLTDLIVRTWPHVDPDAARLLSEAVTRLAISHAILPSAAPELTATAVERLLSPFITAETGLPPR</sequence>
<gene>
    <name evidence="4" type="ORF">IW245_003782</name>
</gene>
<dbReference type="Proteomes" id="UP000622552">
    <property type="component" value="Unassembled WGS sequence"/>
</dbReference>
<protein>
    <submittedName>
        <fullName evidence="4">AcrR family transcriptional regulator</fullName>
    </submittedName>
</protein>
<evidence type="ECO:0000313" key="4">
    <source>
        <dbReference type="EMBL" id="MBG6137588.1"/>
    </source>
</evidence>
<dbReference type="EMBL" id="JADOUF010000001">
    <property type="protein sequence ID" value="MBG6137588.1"/>
    <property type="molecule type" value="Genomic_DNA"/>
</dbReference>
<dbReference type="SUPFAM" id="SSF46689">
    <property type="entry name" value="Homeodomain-like"/>
    <property type="match status" value="1"/>
</dbReference>
<dbReference type="PROSITE" id="PS50977">
    <property type="entry name" value="HTH_TETR_2"/>
    <property type="match status" value="1"/>
</dbReference>
<dbReference type="InterPro" id="IPR009057">
    <property type="entry name" value="Homeodomain-like_sf"/>
</dbReference>
<organism evidence="4 5">
    <name type="scientific">Longispora fulva</name>
    <dbReference type="NCBI Taxonomy" id="619741"/>
    <lineage>
        <taxon>Bacteria</taxon>
        <taxon>Bacillati</taxon>
        <taxon>Actinomycetota</taxon>
        <taxon>Actinomycetes</taxon>
        <taxon>Micromonosporales</taxon>
        <taxon>Micromonosporaceae</taxon>
        <taxon>Longispora</taxon>
    </lineage>
</organism>
<dbReference type="PRINTS" id="PR00455">
    <property type="entry name" value="HTHTETR"/>
</dbReference>
<proteinExistence type="predicted"/>
<comment type="caution">
    <text evidence="4">The sequence shown here is derived from an EMBL/GenBank/DDBJ whole genome shotgun (WGS) entry which is preliminary data.</text>
</comment>
<dbReference type="GO" id="GO:0003700">
    <property type="term" value="F:DNA-binding transcription factor activity"/>
    <property type="evidence" value="ECO:0007669"/>
    <property type="project" value="TreeGrafter"/>
</dbReference>
<dbReference type="Pfam" id="PF18556">
    <property type="entry name" value="TetR_C_35"/>
    <property type="match status" value="1"/>
</dbReference>
<keyword evidence="1 2" id="KW-0238">DNA-binding</keyword>
<dbReference type="Pfam" id="PF00440">
    <property type="entry name" value="TetR_N"/>
    <property type="match status" value="1"/>
</dbReference>
<dbReference type="AlphaFoldDB" id="A0A8J7GJB4"/>
<dbReference type="InterPro" id="IPR001647">
    <property type="entry name" value="HTH_TetR"/>
</dbReference>